<evidence type="ECO:0000256" key="4">
    <source>
        <dbReference type="SAM" id="Coils"/>
    </source>
</evidence>
<dbReference type="InterPro" id="IPR036431">
    <property type="entry name" value="ARID_dom_sf"/>
</dbReference>
<dbReference type="AlphaFoldDB" id="A0A075APM2"/>
<feature type="compositionally biased region" description="Polar residues" evidence="5">
    <location>
        <begin position="396"/>
        <end position="407"/>
    </location>
</feature>
<evidence type="ECO:0000259" key="6">
    <source>
        <dbReference type="PROSITE" id="PS51011"/>
    </source>
</evidence>
<evidence type="ECO:0000313" key="8">
    <source>
        <dbReference type="Proteomes" id="UP000030755"/>
    </source>
</evidence>
<feature type="coiled-coil region" evidence="4">
    <location>
        <begin position="600"/>
        <end position="634"/>
    </location>
</feature>
<evidence type="ECO:0000313" key="7">
    <source>
        <dbReference type="EMBL" id="EPZ32043.1"/>
    </source>
</evidence>
<sequence length="872" mass="100880">MSSHEESVDLGAKPEAEEFTVPVAEQEEDKESIYADEDMEEIVGDMDLTKSKGPKLEMIGAEDVDEKIMVFARIMANTWRIGMIVPVRERDETMPKVPDDAILLRLIDSENYLIAKRDQLFPFRLDKDPYFYFAKTQRDYVHKEDVRLAADYIRYGILPVHFKWAKFVDQRNALPTSPIAVKLQKVPTSSSPDRNFDLNDKIYDDIVAQLEKIEMKQFVKDLYKFMEAKGRPISKVPSLGYQELDLFKLYCLVVMRGGMDEVSRQQSWKNVYQDLEIPTMSTSASYNTRTNYKKFLYLYELEHFDAMKHRVLMPGELLSDDPSDEDGFKFSMGYFVRVISLDNNVYFGKILSKLKRHVNLYYISYNGWASSHDEWVPESHLRNLEDSERSKPERLQNPTPNRSSKTNHIVDFNQVQHYLYGGTEETMKRSKRMFDESEVDDVGTPKKKNKTASPLISRKSQIKPRFTQQRTASKSLSSFLSALEEDFSDHSDTDSTVSEDFTRKSTRNPPVQKPSLQRPSLTAKTTSQFDKLQQMIQRSILENCLSINIIDSFLDKKIPVPMTPPRSLSNDNLMQGLSHVGNTNYTSSSQMLSVSNKRSIEEVRNSIASLELTLDELRMQYKGQLELLNSLKKNKRRGLSNGEEDGVEMERSKRKPRRRFGEQSILSEFDRKLGMLGDSLQGIKSRLVNGLKVNDEKFENIIKCILLMSNEFNQDFKIDNSSTEYMKRYRETSAQVSKLFFDSESLVEAEIYSQLVNPQIVCVSSAMEKLLIESAIELARRVSFNECFYSLAVDGKLFICYRNGQNVTRLYLEMNRTYESVNDYENESDNFFRVEWDGARVACNSESEGLDLQMLDEGLFMLKECLNALKKW</sequence>
<dbReference type="SUPFAM" id="SSF46774">
    <property type="entry name" value="ARID-like"/>
    <property type="match status" value="1"/>
</dbReference>
<dbReference type="SMART" id="SM00501">
    <property type="entry name" value="BRIGHT"/>
    <property type="match status" value="1"/>
</dbReference>
<dbReference type="HOGENOM" id="CLU_329323_0_0_1"/>
<feature type="domain" description="ARID" evidence="6">
    <location>
        <begin position="212"/>
        <end position="304"/>
    </location>
</feature>
<feature type="region of interest" description="Disordered" evidence="5">
    <location>
        <begin position="1"/>
        <end position="27"/>
    </location>
</feature>
<dbReference type="EMBL" id="KE561190">
    <property type="protein sequence ID" value="EPZ32043.1"/>
    <property type="molecule type" value="Genomic_DNA"/>
</dbReference>
<feature type="region of interest" description="Disordered" evidence="5">
    <location>
        <begin position="427"/>
        <end position="471"/>
    </location>
</feature>
<dbReference type="InterPro" id="IPR001606">
    <property type="entry name" value="ARID_dom"/>
</dbReference>
<evidence type="ECO:0000256" key="2">
    <source>
        <dbReference type="ARBA" id="ARBA00023163"/>
    </source>
</evidence>
<feature type="region of interest" description="Disordered" evidence="5">
    <location>
        <begin position="383"/>
        <end position="408"/>
    </location>
</feature>
<protein>
    <submittedName>
        <fullName evidence="7">ARID/BRIGHT DNA-binding domain-containing protein</fullName>
    </submittedName>
</protein>
<proteinExistence type="predicted"/>
<dbReference type="PANTHER" id="PTHR13964:SF27">
    <property type="entry name" value="HAT-TRICK, ISOFORM D"/>
    <property type="match status" value="1"/>
</dbReference>
<evidence type="ECO:0000256" key="3">
    <source>
        <dbReference type="ARBA" id="ARBA00023242"/>
    </source>
</evidence>
<keyword evidence="8" id="KW-1185">Reference proteome</keyword>
<dbReference type="GO" id="GO:0000976">
    <property type="term" value="F:transcription cis-regulatory region binding"/>
    <property type="evidence" value="ECO:0007669"/>
    <property type="project" value="TreeGrafter"/>
</dbReference>
<feature type="region of interest" description="Disordered" evidence="5">
    <location>
        <begin position="636"/>
        <end position="660"/>
    </location>
</feature>
<dbReference type="SMART" id="SM01014">
    <property type="entry name" value="ARID"/>
    <property type="match status" value="1"/>
</dbReference>
<dbReference type="InterPro" id="IPR051232">
    <property type="entry name" value="ARID/SWI1_ChromRemod"/>
</dbReference>
<name>A0A075APM2_ROZAC</name>
<dbReference type="OrthoDB" id="338531at2759"/>
<evidence type="ECO:0000256" key="5">
    <source>
        <dbReference type="SAM" id="MobiDB-lite"/>
    </source>
</evidence>
<dbReference type="GO" id="GO:0005634">
    <property type="term" value="C:nucleus"/>
    <property type="evidence" value="ECO:0007669"/>
    <property type="project" value="TreeGrafter"/>
</dbReference>
<accession>A0A075APM2</accession>
<dbReference type="Pfam" id="PF01388">
    <property type="entry name" value="ARID"/>
    <property type="match status" value="1"/>
</dbReference>
<dbReference type="SUPFAM" id="SSF54160">
    <property type="entry name" value="Chromo domain-like"/>
    <property type="match status" value="1"/>
</dbReference>
<keyword evidence="2" id="KW-0804">Transcription</keyword>
<keyword evidence="7" id="KW-0238">DNA-binding</keyword>
<dbReference type="Proteomes" id="UP000030755">
    <property type="component" value="Unassembled WGS sequence"/>
</dbReference>
<keyword evidence="4" id="KW-0175">Coiled coil</keyword>
<dbReference type="GO" id="GO:0006357">
    <property type="term" value="P:regulation of transcription by RNA polymerase II"/>
    <property type="evidence" value="ECO:0007669"/>
    <property type="project" value="TreeGrafter"/>
</dbReference>
<dbReference type="InterPro" id="IPR016197">
    <property type="entry name" value="Chromo-like_dom_sf"/>
</dbReference>
<feature type="compositionally biased region" description="Polar residues" evidence="5">
    <location>
        <begin position="514"/>
        <end position="523"/>
    </location>
</feature>
<dbReference type="PANTHER" id="PTHR13964">
    <property type="entry name" value="RBP-RELATED"/>
    <property type="match status" value="1"/>
</dbReference>
<feature type="compositionally biased region" description="Basic and acidic residues" evidence="5">
    <location>
        <begin position="1"/>
        <end position="16"/>
    </location>
</feature>
<feature type="region of interest" description="Disordered" evidence="5">
    <location>
        <begin position="487"/>
        <end position="523"/>
    </location>
</feature>
<keyword evidence="3" id="KW-0539">Nucleus</keyword>
<dbReference type="Gene3D" id="1.10.150.60">
    <property type="entry name" value="ARID DNA-binding domain"/>
    <property type="match status" value="1"/>
</dbReference>
<dbReference type="Gene3D" id="2.30.30.140">
    <property type="match status" value="1"/>
</dbReference>
<keyword evidence="1" id="KW-0805">Transcription regulation</keyword>
<gene>
    <name evidence="7" type="ORF">O9G_003507</name>
</gene>
<feature type="compositionally biased region" description="Basic and acidic residues" evidence="5">
    <location>
        <begin position="383"/>
        <end position="394"/>
    </location>
</feature>
<dbReference type="STRING" id="988480.A0A075APM2"/>
<evidence type="ECO:0000256" key="1">
    <source>
        <dbReference type="ARBA" id="ARBA00023015"/>
    </source>
</evidence>
<organism evidence="7 8">
    <name type="scientific">Rozella allomycis (strain CSF55)</name>
    <dbReference type="NCBI Taxonomy" id="988480"/>
    <lineage>
        <taxon>Eukaryota</taxon>
        <taxon>Fungi</taxon>
        <taxon>Fungi incertae sedis</taxon>
        <taxon>Cryptomycota</taxon>
        <taxon>Cryptomycota incertae sedis</taxon>
        <taxon>Rozella</taxon>
    </lineage>
</organism>
<reference evidence="7 8" key="1">
    <citation type="journal article" date="2013" name="Curr. Biol.">
        <title>Shared signatures of parasitism and phylogenomics unite Cryptomycota and microsporidia.</title>
        <authorList>
            <person name="James T.Y."/>
            <person name="Pelin A."/>
            <person name="Bonen L."/>
            <person name="Ahrendt S."/>
            <person name="Sain D."/>
            <person name="Corradi N."/>
            <person name="Stajich J.E."/>
        </authorList>
    </citation>
    <scope>NUCLEOTIDE SEQUENCE [LARGE SCALE GENOMIC DNA]</scope>
    <source>
        <strain evidence="7 8">CSF55</strain>
    </source>
</reference>
<dbReference type="PROSITE" id="PS51011">
    <property type="entry name" value="ARID"/>
    <property type="match status" value="1"/>
</dbReference>